<proteinExistence type="predicted"/>
<dbReference type="GO" id="GO:0035770">
    <property type="term" value="C:ribonucleoprotein granule"/>
    <property type="evidence" value="ECO:0007669"/>
    <property type="project" value="TreeGrafter"/>
</dbReference>
<evidence type="ECO:0000313" key="3">
    <source>
        <dbReference type="EnsemblProtists" id="EOD07755"/>
    </source>
</evidence>
<dbReference type="HOGENOM" id="CLU_063789_0_0_1"/>
<keyword evidence="4" id="KW-1185">Reference proteome</keyword>
<name>A0A0D3I920_EMIH1</name>
<accession>A0A0D3I920</accession>
<dbReference type="GO" id="GO:0005759">
    <property type="term" value="C:mitochondrial matrix"/>
    <property type="evidence" value="ECO:0007669"/>
    <property type="project" value="TreeGrafter"/>
</dbReference>
<dbReference type="Pfam" id="PF08373">
    <property type="entry name" value="RAP"/>
    <property type="match status" value="1"/>
</dbReference>
<dbReference type="GO" id="GO:0044528">
    <property type="term" value="P:regulation of mitochondrial mRNA stability"/>
    <property type="evidence" value="ECO:0007669"/>
    <property type="project" value="TreeGrafter"/>
</dbReference>
<dbReference type="GO" id="GO:0000963">
    <property type="term" value="P:mitochondrial RNA processing"/>
    <property type="evidence" value="ECO:0007669"/>
    <property type="project" value="TreeGrafter"/>
</dbReference>
<dbReference type="PANTHER" id="PTHR21228:SF40">
    <property type="entry name" value="LD45607P"/>
    <property type="match status" value="1"/>
</dbReference>
<reference evidence="4" key="1">
    <citation type="journal article" date="2013" name="Nature">
        <title>Pan genome of the phytoplankton Emiliania underpins its global distribution.</title>
        <authorList>
            <person name="Read B.A."/>
            <person name="Kegel J."/>
            <person name="Klute M.J."/>
            <person name="Kuo A."/>
            <person name="Lefebvre S.C."/>
            <person name="Maumus F."/>
            <person name="Mayer C."/>
            <person name="Miller J."/>
            <person name="Monier A."/>
            <person name="Salamov A."/>
            <person name="Young J."/>
            <person name="Aguilar M."/>
            <person name="Claverie J.M."/>
            <person name="Frickenhaus S."/>
            <person name="Gonzalez K."/>
            <person name="Herman E.K."/>
            <person name="Lin Y.C."/>
            <person name="Napier J."/>
            <person name="Ogata H."/>
            <person name="Sarno A.F."/>
            <person name="Shmutz J."/>
            <person name="Schroeder D."/>
            <person name="de Vargas C."/>
            <person name="Verret F."/>
            <person name="von Dassow P."/>
            <person name="Valentin K."/>
            <person name="Van de Peer Y."/>
            <person name="Wheeler G."/>
            <person name="Dacks J.B."/>
            <person name="Delwiche C.F."/>
            <person name="Dyhrman S.T."/>
            <person name="Glockner G."/>
            <person name="John U."/>
            <person name="Richards T."/>
            <person name="Worden A.Z."/>
            <person name="Zhang X."/>
            <person name="Grigoriev I.V."/>
            <person name="Allen A.E."/>
            <person name="Bidle K."/>
            <person name="Borodovsky M."/>
            <person name="Bowler C."/>
            <person name="Brownlee C."/>
            <person name="Cock J.M."/>
            <person name="Elias M."/>
            <person name="Gladyshev V.N."/>
            <person name="Groth M."/>
            <person name="Guda C."/>
            <person name="Hadaegh A."/>
            <person name="Iglesias-Rodriguez M.D."/>
            <person name="Jenkins J."/>
            <person name="Jones B.M."/>
            <person name="Lawson T."/>
            <person name="Leese F."/>
            <person name="Lindquist E."/>
            <person name="Lobanov A."/>
            <person name="Lomsadze A."/>
            <person name="Malik S.B."/>
            <person name="Marsh M.E."/>
            <person name="Mackinder L."/>
            <person name="Mock T."/>
            <person name="Mueller-Roeber B."/>
            <person name="Pagarete A."/>
            <person name="Parker M."/>
            <person name="Probert I."/>
            <person name="Quesneville H."/>
            <person name="Raines C."/>
            <person name="Rensing S.A."/>
            <person name="Riano-Pachon D.M."/>
            <person name="Richier S."/>
            <person name="Rokitta S."/>
            <person name="Shiraiwa Y."/>
            <person name="Soanes D.M."/>
            <person name="van der Giezen M."/>
            <person name="Wahlund T.M."/>
            <person name="Williams B."/>
            <person name="Wilson W."/>
            <person name="Wolfe G."/>
            <person name="Wurch L.L."/>
        </authorList>
    </citation>
    <scope>NUCLEOTIDE SEQUENCE</scope>
</reference>
<feature type="region of interest" description="Disordered" evidence="1">
    <location>
        <begin position="1"/>
        <end position="32"/>
    </location>
</feature>
<organism evidence="3 4">
    <name type="scientific">Emiliania huxleyi (strain CCMP1516)</name>
    <dbReference type="NCBI Taxonomy" id="280463"/>
    <lineage>
        <taxon>Eukaryota</taxon>
        <taxon>Haptista</taxon>
        <taxon>Haptophyta</taxon>
        <taxon>Prymnesiophyceae</taxon>
        <taxon>Isochrysidales</taxon>
        <taxon>Noelaerhabdaceae</taxon>
        <taxon>Emiliania</taxon>
    </lineage>
</organism>
<dbReference type="PANTHER" id="PTHR21228">
    <property type="entry name" value="FAST LEU-RICH DOMAIN-CONTAINING"/>
    <property type="match status" value="1"/>
</dbReference>
<evidence type="ECO:0000313" key="4">
    <source>
        <dbReference type="Proteomes" id="UP000013827"/>
    </source>
</evidence>
<dbReference type="KEGG" id="ehx:EMIHUDRAFT_218318"/>
<dbReference type="PROSITE" id="PS51286">
    <property type="entry name" value="RAP"/>
    <property type="match status" value="1"/>
</dbReference>
<dbReference type="GeneID" id="17253886"/>
<feature type="domain" description="RAP" evidence="2">
    <location>
        <begin position="228"/>
        <end position="290"/>
    </location>
</feature>
<dbReference type="AlphaFoldDB" id="A0A0D3I920"/>
<evidence type="ECO:0000256" key="1">
    <source>
        <dbReference type="SAM" id="MobiDB-lite"/>
    </source>
</evidence>
<dbReference type="RefSeq" id="XP_005760184.1">
    <property type="nucleotide sequence ID" value="XM_005760127.1"/>
</dbReference>
<dbReference type="eggNOG" id="ENOG502SC6N">
    <property type="taxonomic scope" value="Eukaryota"/>
</dbReference>
<dbReference type="InterPro" id="IPR050870">
    <property type="entry name" value="FAST_kinase"/>
</dbReference>
<dbReference type="GO" id="GO:0003723">
    <property type="term" value="F:RNA binding"/>
    <property type="evidence" value="ECO:0007669"/>
    <property type="project" value="TreeGrafter"/>
</dbReference>
<dbReference type="Proteomes" id="UP000013827">
    <property type="component" value="Unassembled WGS sequence"/>
</dbReference>
<dbReference type="InterPro" id="IPR013584">
    <property type="entry name" value="RAP"/>
</dbReference>
<dbReference type="PaxDb" id="2903-EOD07755"/>
<reference evidence="3" key="2">
    <citation type="submission" date="2024-10" db="UniProtKB">
        <authorList>
            <consortium name="EnsemblProtists"/>
        </authorList>
    </citation>
    <scope>IDENTIFICATION</scope>
</reference>
<protein>
    <recommendedName>
        <fullName evidence="2">RAP domain-containing protein</fullName>
    </recommendedName>
</protein>
<evidence type="ECO:0000259" key="2">
    <source>
        <dbReference type="PROSITE" id="PS51286"/>
    </source>
</evidence>
<feature type="compositionally biased region" description="Basic and acidic residues" evidence="1">
    <location>
        <begin position="11"/>
        <end position="30"/>
    </location>
</feature>
<dbReference type="EnsemblProtists" id="EOD07755">
    <property type="protein sequence ID" value="EOD07755"/>
    <property type="gene ID" value="EMIHUDRAFT_218318"/>
</dbReference>
<sequence length="297" mass="33146">MLLPQRSGAGRPRDESLDHSSWRRDEHQSSDARICVQPSRSAAGGQLNAKQLNNRISAASGTEELLTLFAAHSTSLDHIHAGNLWNKLGKQNIERRHEEQLEQLVQRTLDLVASCEARNLANVAHGVAKCRLPASVDTSRWSTQDRVQLHQWQLWLSLERGADGQQHLLSESQRQLCRDAMQHTQVTISRLQRSVAAALAAVHSGFEEEYLEPRTGYSLDLALPSTRISIEVDGPSHFLLTDGRGVRRPNGPTLLKRRLLAAAGWRVISVPFFEWNALSTASERQTYLERAAVAPPQ</sequence>
<dbReference type="SMART" id="SM00952">
    <property type="entry name" value="RAP"/>
    <property type="match status" value="1"/>
</dbReference>